<keyword evidence="5 6" id="KW-0472">Membrane</keyword>
<comment type="caution">
    <text evidence="7">The sequence shown here is derived from an EMBL/GenBank/DDBJ whole genome shotgun (WGS) entry which is preliminary data.</text>
</comment>
<evidence type="ECO:0000256" key="3">
    <source>
        <dbReference type="ARBA" id="ARBA00022692"/>
    </source>
</evidence>
<feature type="transmembrane region" description="Helical" evidence="6">
    <location>
        <begin position="237"/>
        <end position="263"/>
    </location>
</feature>
<sequence>MLSLLGALSVLALPFGANNSILSLFVFVGLYTIIGVGLCLLLGYAGQISLGQAAFYGIGAYSTAIFTTQFGLNPWIAMLCGMGLSVAIAYGVGRPLLKLQQHYLALATLGFGMIIHLVFIEERAVTGGSQGISSIPRLALGSLVFDNDFKFYYLSFGFALAGILLARNIVNSRIGRALKAVHTSEVAASSLGVPVTNIKAQVFALSAAYASVAGSLFAHYITFIAPNTFGVMTSVEFVVMAAVGGLASIWGPIFGAATVIFLRRLLQTWVPVIFPGATGEYEIVVFGIILVLIMIFMPEGLVAGTRSLLRKRFKRRKQVNPAGEQGVME</sequence>
<dbReference type="InterPro" id="IPR001851">
    <property type="entry name" value="ABC_transp_permease"/>
</dbReference>
<dbReference type="PANTHER" id="PTHR30482">
    <property type="entry name" value="HIGH-AFFINITY BRANCHED-CHAIN AMINO ACID TRANSPORT SYSTEM PERMEASE"/>
    <property type="match status" value="1"/>
</dbReference>
<feature type="transmembrane region" description="Helical" evidence="6">
    <location>
        <begin position="283"/>
        <end position="309"/>
    </location>
</feature>
<evidence type="ECO:0000313" key="7">
    <source>
        <dbReference type="EMBL" id="HHY26873.1"/>
    </source>
</evidence>
<dbReference type="GO" id="GO:0015658">
    <property type="term" value="F:branched-chain amino acid transmembrane transporter activity"/>
    <property type="evidence" value="ECO:0007669"/>
    <property type="project" value="InterPro"/>
</dbReference>
<evidence type="ECO:0000256" key="1">
    <source>
        <dbReference type="ARBA" id="ARBA00004651"/>
    </source>
</evidence>
<dbReference type="PANTHER" id="PTHR30482:SF18">
    <property type="entry name" value="BRANCHED AMINO ACID TRANSPORT SYSTEM PERMEASE"/>
    <property type="match status" value="1"/>
</dbReference>
<keyword evidence="4 6" id="KW-1133">Transmembrane helix</keyword>
<evidence type="ECO:0000256" key="6">
    <source>
        <dbReference type="SAM" id="Phobius"/>
    </source>
</evidence>
<gene>
    <name evidence="7" type="ORF">GX523_09050</name>
</gene>
<feature type="transmembrane region" description="Helical" evidence="6">
    <location>
        <begin position="202"/>
        <end position="225"/>
    </location>
</feature>
<dbReference type="CDD" id="cd06581">
    <property type="entry name" value="TM_PBP1_LivM_like"/>
    <property type="match status" value="1"/>
</dbReference>
<accession>A0A7C7D5P4</accession>
<evidence type="ECO:0000256" key="2">
    <source>
        <dbReference type="ARBA" id="ARBA00022475"/>
    </source>
</evidence>
<dbReference type="EMBL" id="DUTF01000208">
    <property type="protein sequence ID" value="HHY26873.1"/>
    <property type="molecule type" value="Genomic_DNA"/>
</dbReference>
<feature type="transmembrane region" description="Helical" evidence="6">
    <location>
        <begin position="76"/>
        <end position="96"/>
    </location>
</feature>
<name>A0A7C7D5P4_9FIRM</name>
<organism evidence="7 8">
    <name type="scientific">Desulfitobacterium dehalogenans</name>
    <dbReference type="NCBI Taxonomy" id="36854"/>
    <lineage>
        <taxon>Bacteria</taxon>
        <taxon>Bacillati</taxon>
        <taxon>Bacillota</taxon>
        <taxon>Clostridia</taxon>
        <taxon>Eubacteriales</taxon>
        <taxon>Desulfitobacteriaceae</taxon>
        <taxon>Desulfitobacterium</taxon>
    </lineage>
</organism>
<evidence type="ECO:0000256" key="4">
    <source>
        <dbReference type="ARBA" id="ARBA00022989"/>
    </source>
</evidence>
<feature type="transmembrane region" description="Helical" evidence="6">
    <location>
        <begin position="151"/>
        <end position="170"/>
    </location>
</feature>
<protein>
    <submittedName>
        <fullName evidence="7">Branched-chain amino acid ABC transporter permease</fullName>
    </submittedName>
</protein>
<keyword evidence="3 6" id="KW-0812">Transmembrane</keyword>
<dbReference type="GO" id="GO:0005886">
    <property type="term" value="C:plasma membrane"/>
    <property type="evidence" value="ECO:0007669"/>
    <property type="project" value="UniProtKB-SubCell"/>
</dbReference>
<dbReference type="InterPro" id="IPR043428">
    <property type="entry name" value="LivM-like"/>
</dbReference>
<dbReference type="AlphaFoldDB" id="A0A7C7D5P4"/>
<feature type="transmembrane region" description="Helical" evidence="6">
    <location>
        <begin position="103"/>
        <end position="120"/>
    </location>
</feature>
<evidence type="ECO:0000313" key="8">
    <source>
        <dbReference type="Proteomes" id="UP000553059"/>
    </source>
</evidence>
<reference evidence="7 8" key="1">
    <citation type="journal article" date="2020" name="Biotechnol. Biofuels">
        <title>New insights from the biogas microbiome by comprehensive genome-resolved metagenomics of nearly 1600 species originating from multiple anaerobic digesters.</title>
        <authorList>
            <person name="Campanaro S."/>
            <person name="Treu L."/>
            <person name="Rodriguez-R L.M."/>
            <person name="Kovalovszki A."/>
            <person name="Ziels R.M."/>
            <person name="Maus I."/>
            <person name="Zhu X."/>
            <person name="Kougias P.G."/>
            <person name="Basile A."/>
            <person name="Luo G."/>
            <person name="Schluter A."/>
            <person name="Konstantinidis K.T."/>
            <person name="Angelidaki I."/>
        </authorList>
    </citation>
    <scope>NUCLEOTIDE SEQUENCE [LARGE SCALE GENOMIC DNA]</scope>
    <source>
        <strain evidence="7">AS05jafATM_4</strain>
    </source>
</reference>
<comment type="subcellular location">
    <subcellularLocation>
        <location evidence="1">Cell membrane</location>
        <topology evidence="1">Multi-pass membrane protein</topology>
    </subcellularLocation>
</comment>
<proteinExistence type="predicted"/>
<dbReference type="Pfam" id="PF02653">
    <property type="entry name" value="BPD_transp_2"/>
    <property type="match status" value="1"/>
</dbReference>
<dbReference type="Proteomes" id="UP000553059">
    <property type="component" value="Unassembled WGS sequence"/>
</dbReference>
<feature type="transmembrane region" description="Helical" evidence="6">
    <location>
        <begin position="27"/>
        <end position="46"/>
    </location>
</feature>
<feature type="transmembrane region" description="Helical" evidence="6">
    <location>
        <begin position="53"/>
        <end position="70"/>
    </location>
</feature>
<evidence type="ECO:0000256" key="5">
    <source>
        <dbReference type="ARBA" id="ARBA00023136"/>
    </source>
</evidence>
<keyword evidence="2" id="KW-1003">Cell membrane</keyword>